<proteinExistence type="predicted"/>
<sequence>HPVVPEIIASILVLGGVLFINKTLNNSTRTLHN</sequence>
<keyword evidence="1" id="KW-0812">Transmembrane</keyword>
<gene>
    <name evidence="2" type="ORF">S01H4_24042</name>
</gene>
<protein>
    <submittedName>
        <fullName evidence="2">Uncharacterized protein</fullName>
    </submittedName>
</protein>
<accession>X1AJS5</accession>
<name>X1AJS5_9ZZZZ</name>
<dbReference type="AlphaFoldDB" id="X1AJS5"/>
<reference evidence="2" key="1">
    <citation type="journal article" date="2014" name="Front. Microbiol.">
        <title>High frequency of phylogenetically diverse reductive dehalogenase-homologous genes in deep subseafloor sedimentary metagenomes.</title>
        <authorList>
            <person name="Kawai M."/>
            <person name="Futagami T."/>
            <person name="Toyoda A."/>
            <person name="Takaki Y."/>
            <person name="Nishi S."/>
            <person name="Hori S."/>
            <person name="Arai W."/>
            <person name="Tsubouchi T."/>
            <person name="Morono Y."/>
            <person name="Uchiyama I."/>
            <person name="Ito T."/>
            <person name="Fujiyama A."/>
            <person name="Inagaki F."/>
            <person name="Takami H."/>
        </authorList>
    </citation>
    <scope>NUCLEOTIDE SEQUENCE</scope>
    <source>
        <strain evidence="2">Expedition CK06-06</strain>
    </source>
</reference>
<dbReference type="EMBL" id="BART01011243">
    <property type="protein sequence ID" value="GAG82554.1"/>
    <property type="molecule type" value="Genomic_DNA"/>
</dbReference>
<organism evidence="2">
    <name type="scientific">marine sediment metagenome</name>
    <dbReference type="NCBI Taxonomy" id="412755"/>
    <lineage>
        <taxon>unclassified sequences</taxon>
        <taxon>metagenomes</taxon>
        <taxon>ecological metagenomes</taxon>
    </lineage>
</organism>
<evidence type="ECO:0000313" key="2">
    <source>
        <dbReference type="EMBL" id="GAG82554.1"/>
    </source>
</evidence>
<keyword evidence="1" id="KW-1133">Transmembrane helix</keyword>
<comment type="caution">
    <text evidence="2">The sequence shown here is derived from an EMBL/GenBank/DDBJ whole genome shotgun (WGS) entry which is preliminary data.</text>
</comment>
<keyword evidence="1" id="KW-0472">Membrane</keyword>
<feature type="transmembrane region" description="Helical" evidence="1">
    <location>
        <begin position="6"/>
        <end position="24"/>
    </location>
</feature>
<feature type="non-terminal residue" evidence="2">
    <location>
        <position position="1"/>
    </location>
</feature>
<evidence type="ECO:0000256" key="1">
    <source>
        <dbReference type="SAM" id="Phobius"/>
    </source>
</evidence>